<name>A0A085V2J6_PSESX</name>
<dbReference type="InterPro" id="IPR037165">
    <property type="entry name" value="AldOxase/xan_DH_Mopterin-bd_sf"/>
</dbReference>
<dbReference type="PIRSF" id="PIRSF036389">
    <property type="entry name" value="IOR_B"/>
    <property type="match status" value="1"/>
</dbReference>
<reference evidence="2 3" key="1">
    <citation type="submission" date="2014-07" db="EMBL/GenBank/DDBJ databases">
        <title>Draft Genome Sequences of Environmental Pseudomonas syringae strains.</title>
        <authorList>
            <person name="Baltrus D.A."/>
            <person name="Berge O."/>
            <person name="Morris C."/>
        </authorList>
    </citation>
    <scope>NUCLEOTIDE SEQUENCE [LARGE SCALE GENOMIC DNA]</scope>
    <source>
        <strain evidence="2 3">CEB003</strain>
    </source>
</reference>
<dbReference type="GO" id="GO:0016491">
    <property type="term" value="F:oxidoreductase activity"/>
    <property type="evidence" value="ECO:0007669"/>
    <property type="project" value="InterPro"/>
</dbReference>
<dbReference type="Proteomes" id="UP000028643">
    <property type="component" value="Unassembled WGS sequence"/>
</dbReference>
<feature type="domain" description="Aldehyde oxidase/xanthine dehydrogenase a/b hammerhead" evidence="1">
    <location>
        <begin position="222"/>
        <end position="301"/>
    </location>
</feature>
<evidence type="ECO:0000313" key="2">
    <source>
        <dbReference type="EMBL" id="KFE49659.1"/>
    </source>
</evidence>
<dbReference type="PROSITE" id="PS51318">
    <property type="entry name" value="TAT"/>
    <property type="match status" value="1"/>
</dbReference>
<dbReference type="PATRIC" id="fig|317.174.peg.3862"/>
<evidence type="ECO:0000313" key="3">
    <source>
        <dbReference type="Proteomes" id="UP000028643"/>
    </source>
</evidence>
<dbReference type="InterPro" id="IPR012368">
    <property type="entry name" value="OxRdtase_Mopterin-bd_su_IorB"/>
</dbReference>
<dbReference type="AlphaFoldDB" id="A0A085V2J6"/>
<accession>A0A085V2J6</accession>
<dbReference type="Gene3D" id="3.30.365.10">
    <property type="entry name" value="Aldehyde oxidase/xanthine dehydrogenase, molybdopterin binding domain"/>
    <property type="match status" value="4"/>
</dbReference>
<proteinExistence type="predicted"/>
<dbReference type="RefSeq" id="WP_047576906.1">
    <property type="nucleotide sequence ID" value="NZ_JPQT01000116.1"/>
</dbReference>
<dbReference type="InterPro" id="IPR006311">
    <property type="entry name" value="TAT_signal"/>
</dbReference>
<gene>
    <name evidence="2" type="ORF">IV02_18885</name>
</gene>
<dbReference type="PANTHER" id="PTHR47495:SF2">
    <property type="entry name" value="ALDEHYDE DEHYDROGENASE"/>
    <property type="match status" value="1"/>
</dbReference>
<dbReference type="InterPro" id="IPR046867">
    <property type="entry name" value="AldOxase/xan_DH_MoCoBD2"/>
</dbReference>
<dbReference type="EMBL" id="JPQT01000116">
    <property type="protein sequence ID" value="KFE49659.1"/>
    <property type="molecule type" value="Genomic_DNA"/>
</dbReference>
<dbReference type="SMART" id="SM01008">
    <property type="entry name" value="Ald_Xan_dh_C"/>
    <property type="match status" value="1"/>
</dbReference>
<dbReference type="PANTHER" id="PTHR47495">
    <property type="entry name" value="ALDEHYDE DEHYDROGENASE"/>
    <property type="match status" value="1"/>
</dbReference>
<dbReference type="InterPro" id="IPR052516">
    <property type="entry name" value="N-heterocyclic_Hydroxylase"/>
</dbReference>
<protein>
    <submittedName>
        <fullName evidence="2">Aldehyde dehydrogenase</fullName>
    </submittedName>
</protein>
<dbReference type="SUPFAM" id="SSF56003">
    <property type="entry name" value="Molybdenum cofactor-binding domain"/>
    <property type="match status" value="2"/>
</dbReference>
<evidence type="ECO:0000259" key="1">
    <source>
        <dbReference type="SMART" id="SM01008"/>
    </source>
</evidence>
<comment type="caution">
    <text evidence="2">The sequence shown here is derived from an EMBL/GenBank/DDBJ whole genome shotgun (WGS) entry which is preliminary data.</text>
</comment>
<dbReference type="Pfam" id="PF02738">
    <property type="entry name" value="MoCoBD_1"/>
    <property type="match status" value="1"/>
</dbReference>
<dbReference type="Pfam" id="PF20256">
    <property type="entry name" value="MoCoBD_2"/>
    <property type="match status" value="2"/>
</dbReference>
<organism evidence="2 3">
    <name type="scientific">Pseudomonas syringae</name>
    <dbReference type="NCBI Taxonomy" id="317"/>
    <lineage>
        <taxon>Bacteria</taxon>
        <taxon>Pseudomonadati</taxon>
        <taxon>Pseudomonadota</taxon>
        <taxon>Gammaproteobacteria</taxon>
        <taxon>Pseudomonadales</taxon>
        <taxon>Pseudomonadaceae</taxon>
        <taxon>Pseudomonas</taxon>
    </lineage>
</organism>
<dbReference type="InterPro" id="IPR008274">
    <property type="entry name" value="AldOxase/xan_DH_MoCoBD1"/>
</dbReference>
<dbReference type="InterPro" id="IPR000674">
    <property type="entry name" value="Ald_Oxase/Xan_DH_a/b"/>
</dbReference>
<sequence length="731" mass="78441">MSEVKGSATTVSRRGLLKGGALSLGGLVISTWLPPMVNRSFAAEAVSAARLGDNASPGFGAFVRVGLDGHVTVISPKIEMGQGVQTGIAMMVAEELEVPLSQVSIEEAPPNGALYTDNILQFQATGGSSSTRYTWEPLRRAGASARVLLVQAAAIRWKVAPSQCRAENGQVLGPKGQTAVYGDLVQAASALPLPSDVPLKAIADFKLLGTPAQRLDTPNKVNGSAQFTIDLKIPDMLIASTLTCPVFGGKLRGVKNEDAARKVPGVRDVIRLDNAVAVTATNFWSCQQALKALEIDWDMGPHAAVDSAQLDKALLDASSKDGVFAKQTGDIGAALKNASSHFEAVYEQPFLSHSPLEPMTCVAHVRPDMCELWVGCQAPTFAQMGAAKVCGMPVDKVVIHNQLIGGGFGRRLESDFIFQAVDIARQLSYPIKLIWSREEDMTHDRYRPHYVDRLNAALDKDLRPVGWEHRIAGASVMAAYIGKLPESGVDGDAVEVAIDPVYKLANLQVRYIRQDPDVIPVSWWRGVGPLRSTYAVECFIDELAHNAKADPVDYRLSLMQDQPRAQAVLKKAAELADWKTPLPAGQGRGVAVSAVFGSFVATVVELEMQGDKGVRIKRLITVIDCGFVNNPTSVASQMEGGTLFGLSAALFNEILIEKGRVVQNNFHAYRQIRMSDAPSVQVHLMPSAESPGGVGETGAVPVAAALVNALHAASKVRERRLPLSRFGYFTV</sequence>
<dbReference type="Gene3D" id="3.90.1170.50">
    <property type="entry name" value="Aldehyde oxidase/xanthine dehydrogenase, a/b hammerhead"/>
    <property type="match status" value="1"/>
</dbReference>